<dbReference type="RefSeq" id="WP_034878274.1">
    <property type="nucleotide sequence ID" value="NZ_JOKG01000004.1"/>
</dbReference>
<accession>A0A081N339</accession>
<dbReference type="Proteomes" id="UP000028006">
    <property type="component" value="Unassembled WGS sequence"/>
</dbReference>
<dbReference type="EMBL" id="JOKG01000004">
    <property type="protein sequence ID" value="KEQ12862.1"/>
    <property type="molecule type" value="Genomic_DNA"/>
</dbReference>
<dbReference type="AlphaFoldDB" id="A0A081N339"/>
<feature type="compositionally biased region" description="Polar residues" evidence="1">
    <location>
        <begin position="96"/>
        <end position="107"/>
    </location>
</feature>
<feature type="region of interest" description="Disordered" evidence="1">
    <location>
        <begin position="86"/>
        <end position="107"/>
    </location>
</feature>
<comment type="caution">
    <text evidence="3">The sequence shown here is derived from an EMBL/GenBank/DDBJ whole genome shotgun (WGS) entry which is preliminary data.</text>
</comment>
<sequence>MIGIGQFCINVSDLEQSVTFYTQVLGLKVEHRIELPGLTEAVLVGDDGAARIQLAQQLEQDAPIEHSNGFWKLYLNTDDSDTPRPSLRFGRGFLNRSKNLPASTRLP</sequence>
<dbReference type="InterPro" id="IPR004360">
    <property type="entry name" value="Glyas_Fos-R_dOase_dom"/>
</dbReference>
<organism evidence="3 4">
    <name type="scientific">Endozoicomonas montiporae</name>
    <dbReference type="NCBI Taxonomy" id="1027273"/>
    <lineage>
        <taxon>Bacteria</taxon>
        <taxon>Pseudomonadati</taxon>
        <taxon>Pseudomonadota</taxon>
        <taxon>Gammaproteobacteria</taxon>
        <taxon>Oceanospirillales</taxon>
        <taxon>Endozoicomonadaceae</taxon>
        <taxon>Endozoicomonas</taxon>
    </lineage>
</organism>
<evidence type="ECO:0000313" key="3">
    <source>
        <dbReference type="EMBL" id="KEQ12862.1"/>
    </source>
</evidence>
<dbReference type="SUPFAM" id="SSF54593">
    <property type="entry name" value="Glyoxalase/Bleomycin resistance protein/Dihydroxybiphenyl dioxygenase"/>
    <property type="match status" value="1"/>
</dbReference>
<keyword evidence="4" id="KW-1185">Reference proteome</keyword>
<reference evidence="3 4" key="1">
    <citation type="submission" date="2014-06" db="EMBL/GenBank/DDBJ databases">
        <title>Whole Genome Sequences of Three Symbiotic Endozoicomonas Bacteria.</title>
        <authorList>
            <person name="Neave M.J."/>
            <person name="Apprill A."/>
            <person name="Voolstra C.R."/>
        </authorList>
    </citation>
    <scope>NUCLEOTIDE SEQUENCE [LARGE SCALE GENOMIC DNA]</scope>
    <source>
        <strain evidence="3 4">LMG 24815</strain>
    </source>
</reference>
<gene>
    <name evidence="3" type="ORF">GZ77_20700</name>
</gene>
<dbReference type="Gene3D" id="3.10.180.10">
    <property type="entry name" value="2,3-Dihydroxybiphenyl 1,2-Dioxygenase, domain 1"/>
    <property type="match status" value="1"/>
</dbReference>
<proteinExistence type="predicted"/>
<dbReference type="CDD" id="cd06587">
    <property type="entry name" value="VOC"/>
    <property type="match status" value="1"/>
</dbReference>
<evidence type="ECO:0000256" key="1">
    <source>
        <dbReference type="SAM" id="MobiDB-lite"/>
    </source>
</evidence>
<protein>
    <recommendedName>
        <fullName evidence="2">Glyoxalase/fosfomycin resistance/dioxygenase domain-containing protein</fullName>
    </recommendedName>
</protein>
<feature type="domain" description="Glyoxalase/fosfomycin resistance/dioxygenase" evidence="2">
    <location>
        <begin position="3"/>
        <end position="80"/>
    </location>
</feature>
<dbReference type="InterPro" id="IPR029068">
    <property type="entry name" value="Glyas_Bleomycin-R_OHBP_Dase"/>
</dbReference>
<dbReference type="Pfam" id="PF00903">
    <property type="entry name" value="Glyoxalase"/>
    <property type="match status" value="1"/>
</dbReference>
<evidence type="ECO:0000313" key="4">
    <source>
        <dbReference type="Proteomes" id="UP000028006"/>
    </source>
</evidence>
<name>A0A081N339_9GAMM</name>
<evidence type="ECO:0000259" key="2">
    <source>
        <dbReference type="Pfam" id="PF00903"/>
    </source>
</evidence>